<protein>
    <submittedName>
        <fullName evidence="3">Uncharacterized protein</fullName>
    </submittedName>
</protein>
<feature type="region of interest" description="Disordered" evidence="1">
    <location>
        <begin position="168"/>
        <end position="188"/>
    </location>
</feature>
<evidence type="ECO:0000256" key="1">
    <source>
        <dbReference type="SAM" id="MobiDB-lite"/>
    </source>
</evidence>
<keyword evidence="2" id="KW-0472">Membrane</keyword>
<keyword evidence="2" id="KW-0812">Transmembrane</keyword>
<proteinExistence type="predicted"/>
<evidence type="ECO:0000313" key="4">
    <source>
        <dbReference type="Proteomes" id="UP000517252"/>
    </source>
</evidence>
<name>A0A6V8QRW3_TRIAP</name>
<reference evidence="3 4" key="1">
    <citation type="submission" date="2020-07" db="EMBL/GenBank/DDBJ databases">
        <title>Trichoderma asperellum IC-1 whole genome shotgun sequence.</title>
        <authorList>
            <person name="Kanamasa S."/>
            <person name="Takahashi H."/>
        </authorList>
    </citation>
    <scope>NUCLEOTIDE SEQUENCE [LARGE SCALE GENOMIC DNA]</scope>
    <source>
        <strain evidence="3 4">IC-1</strain>
    </source>
</reference>
<feature type="compositionally biased region" description="Polar residues" evidence="1">
    <location>
        <begin position="102"/>
        <end position="120"/>
    </location>
</feature>
<accession>A0A6V8QRW3</accession>
<organism evidence="3 4">
    <name type="scientific">Trichoderma asperellum</name>
    <name type="common">Filamentous fungus</name>
    <dbReference type="NCBI Taxonomy" id="101201"/>
    <lineage>
        <taxon>Eukaryota</taxon>
        <taxon>Fungi</taxon>
        <taxon>Dikarya</taxon>
        <taxon>Ascomycota</taxon>
        <taxon>Pezizomycotina</taxon>
        <taxon>Sordariomycetes</taxon>
        <taxon>Hypocreomycetidae</taxon>
        <taxon>Hypocreales</taxon>
        <taxon>Hypocreaceae</taxon>
        <taxon>Trichoderma</taxon>
    </lineage>
</organism>
<feature type="region of interest" description="Disordered" evidence="1">
    <location>
        <begin position="387"/>
        <end position="427"/>
    </location>
</feature>
<keyword evidence="2" id="KW-1133">Transmembrane helix</keyword>
<evidence type="ECO:0000313" key="3">
    <source>
        <dbReference type="EMBL" id="GFP54546.1"/>
    </source>
</evidence>
<evidence type="ECO:0000256" key="2">
    <source>
        <dbReference type="SAM" id="Phobius"/>
    </source>
</evidence>
<dbReference type="AlphaFoldDB" id="A0A6V8QRW3"/>
<sequence length="438" mass="48639">MTQRNYVIAIIIIVLFIVLAAISFGIYKLVHGARRELSHKYASRNTTTSSPLCSLSFLHLDNSPTSAPSTSSKKPHLHHFEKMDASSSTLKARDAIREQFANISASQSETPRTSPSTDGVNQEPHMRWPPPTLFPGQNFNMPFQQQASNPLLAFARLQEKYKQQFQTHYGHQATPLNPGGLSSCSSSKSPELNQYSSFDQEQRVSASIHILHHVQNTLQQRHHETQMHLARTEQLIEQTAWDLFSQSPLDFLCHEMDILIGPATIGALTGGMIVPKAQSVRESETWMRKLDVLRDLQDDECAAKKRMEKTMRQMKRTDEMMIVGNLKLQELSSQRRTPFGGPYSIRFHNPFSGAQTMAFSSGVTGIINTEGINMAGNSKSTAYTAPSTFSNWPRSGAPQDVNHDEASSINATDSSSTGSSSRFEANCGGHECCGHRGQ</sequence>
<dbReference type="Proteomes" id="UP000517252">
    <property type="component" value="Unassembled WGS sequence"/>
</dbReference>
<gene>
    <name evidence="3" type="ORF">TASIC1_0004017000</name>
</gene>
<comment type="caution">
    <text evidence="3">The sequence shown here is derived from an EMBL/GenBank/DDBJ whole genome shotgun (WGS) entry which is preliminary data.</text>
</comment>
<feature type="region of interest" description="Disordered" evidence="1">
    <location>
        <begin position="102"/>
        <end position="123"/>
    </location>
</feature>
<feature type="compositionally biased region" description="Low complexity" evidence="1">
    <location>
        <begin position="407"/>
        <end position="421"/>
    </location>
</feature>
<feature type="transmembrane region" description="Helical" evidence="2">
    <location>
        <begin position="6"/>
        <end position="30"/>
    </location>
</feature>
<dbReference type="OrthoDB" id="4898398at2759"/>
<dbReference type="EMBL" id="BLZH01000004">
    <property type="protein sequence ID" value="GFP54546.1"/>
    <property type="molecule type" value="Genomic_DNA"/>
</dbReference>